<dbReference type="InterPro" id="IPR010982">
    <property type="entry name" value="Lambda_DNA-bd_dom_sf"/>
</dbReference>
<organism evidence="2 3">
    <name type="scientific">Streptomyces morookaense</name>
    <name type="common">Streptoverticillium morookaense</name>
    <dbReference type="NCBI Taxonomy" id="1970"/>
    <lineage>
        <taxon>Bacteria</taxon>
        <taxon>Bacillati</taxon>
        <taxon>Actinomycetota</taxon>
        <taxon>Actinomycetes</taxon>
        <taxon>Kitasatosporales</taxon>
        <taxon>Streptomycetaceae</taxon>
        <taxon>Streptomyces</taxon>
    </lineage>
</organism>
<protein>
    <submittedName>
        <fullName evidence="2">Pyridoxamine 5'-phosphate oxidase family protein</fullName>
    </submittedName>
</protein>
<evidence type="ECO:0000259" key="1">
    <source>
        <dbReference type="PROSITE" id="PS50943"/>
    </source>
</evidence>
<accession>A0A7Y7B054</accession>
<dbReference type="InterPro" id="IPR012349">
    <property type="entry name" value="Split_barrel_FMN-bd"/>
</dbReference>
<dbReference type="PROSITE" id="PS50943">
    <property type="entry name" value="HTH_CROC1"/>
    <property type="match status" value="1"/>
</dbReference>
<dbReference type="Pfam" id="PF12900">
    <property type="entry name" value="Pyridox_ox_2"/>
    <property type="match status" value="1"/>
</dbReference>
<dbReference type="InterPro" id="IPR024747">
    <property type="entry name" value="Pyridox_Oxase-rel"/>
</dbReference>
<dbReference type="SMART" id="SM00530">
    <property type="entry name" value="HTH_XRE"/>
    <property type="match status" value="1"/>
</dbReference>
<dbReference type="SUPFAM" id="SSF47413">
    <property type="entry name" value="lambda repressor-like DNA-binding domains"/>
    <property type="match status" value="1"/>
</dbReference>
<evidence type="ECO:0000313" key="2">
    <source>
        <dbReference type="EMBL" id="NVK76527.1"/>
    </source>
</evidence>
<evidence type="ECO:0000313" key="3">
    <source>
        <dbReference type="Proteomes" id="UP000587462"/>
    </source>
</evidence>
<dbReference type="Gene3D" id="2.30.110.10">
    <property type="entry name" value="Electron Transport, Fmn-binding Protein, Chain A"/>
    <property type="match status" value="1"/>
</dbReference>
<reference evidence="2 3" key="1">
    <citation type="submission" date="2020-04" db="EMBL/GenBank/DDBJ databases">
        <title>Draft Genome Sequence of Streptomyces morookaense DSM 40503, an 8-azaguanine-producing strain.</title>
        <authorList>
            <person name="Qi J."/>
            <person name="Gao J.-M."/>
        </authorList>
    </citation>
    <scope>NUCLEOTIDE SEQUENCE [LARGE SCALE GENOMIC DNA]</scope>
    <source>
        <strain evidence="2 3">DSM 40503</strain>
    </source>
</reference>
<keyword evidence="3" id="KW-1185">Reference proteome</keyword>
<sequence length="211" mass="22710">MATRATLRREQLGMTREEAAERAGMSVAYLRHLEAMGGDFDPAALMRLAATLEMPYEDLVEGRRDAAPGRSPAAPHPVLMQLTERECWNRLGTHGIGRLGLSTDAGPVVLPVNFLVDARTVVYRTDPGGAAAAPAGSRLAFETDHIDEQLKNGWSVLVTGSADHVTDPDAVRSLSERPGAEPWAGGVRSLWIRIVPARVSGRTIRVATGPR</sequence>
<dbReference type="GO" id="GO:0003677">
    <property type="term" value="F:DNA binding"/>
    <property type="evidence" value="ECO:0007669"/>
    <property type="project" value="InterPro"/>
</dbReference>
<proteinExistence type="predicted"/>
<dbReference type="SUPFAM" id="SSF50475">
    <property type="entry name" value="FMN-binding split barrel"/>
    <property type="match status" value="1"/>
</dbReference>
<comment type="caution">
    <text evidence="2">The sequence shown here is derived from an EMBL/GenBank/DDBJ whole genome shotgun (WGS) entry which is preliminary data.</text>
</comment>
<feature type="domain" description="HTH cro/C1-type" evidence="1">
    <location>
        <begin position="9"/>
        <end position="59"/>
    </location>
</feature>
<dbReference type="AlphaFoldDB" id="A0A7Y7B054"/>
<dbReference type="InterPro" id="IPR001387">
    <property type="entry name" value="Cro/C1-type_HTH"/>
</dbReference>
<name>A0A7Y7B054_STRMO</name>
<dbReference type="EMBL" id="JABBXF010000004">
    <property type="protein sequence ID" value="NVK76527.1"/>
    <property type="molecule type" value="Genomic_DNA"/>
</dbReference>
<dbReference type="CDD" id="cd00093">
    <property type="entry name" value="HTH_XRE"/>
    <property type="match status" value="1"/>
</dbReference>
<dbReference type="Pfam" id="PF01381">
    <property type="entry name" value="HTH_3"/>
    <property type="match status" value="1"/>
</dbReference>
<gene>
    <name evidence="2" type="ORF">HG542_02505</name>
</gene>
<dbReference type="Gene3D" id="1.10.260.40">
    <property type="entry name" value="lambda repressor-like DNA-binding domains"/>
    <property type="match status" value="1"/>
</dbReference>
<dbReference type="Proteomes" id="UP000587462">
    <property type="component" value="Unassembled WGS sequence"/>
</dbReference>